<dbReference type="AlphaFoldDB" id="A0A0N0PA27"/>
<organism evidence="1 2">
    <name type="scientific">Papilio xuthus</name>
    <name type="common">Asian swallowtail butterfly</name>
    <dbReference type="NCBI Taxonomy" id="66420"/>
    <lineage>
        <taxon>Eukaryota</taxon>
        <taxon>Metazoa</taxon>
        <taxon>Ecdysozoa</taxon>
        <taxon>Arthropoda</taxon>
        <taxon>Hexapoda</taxon>
        <taxon>Insecta</taxon>
        <taxon>Pterygota</taxon>
        <taxon>Neoptera</taxon>
        <taxon>Endopterygota</taxon>
        <taxon>Lepidoptera</taxon>
        <taxon>Glossata</taxon>
        <taxon>Ditrysia</taxon>
        <taxon>Papilionoidea</taxon>
        <taxon>Papilionidae</taxon>
        <taxon>Papilioninae</taxon>
        <taxon>Papilio</taxon>
    </lineage>
</organism>
<evidence type="ECO:0000313" key="1">
    <source>
        <dbReference type="EMBL" id="KPJ02966.1"/>
    </source>
</evidence>
<gene>
    <name evidence="1" type="ORF">RR46_00948</name>
</gene>
<dbReference type="Proteomes" id="UP000053268">
    <property type="component" value="Unassembled WGS sequence"/>
</dbReference>
<protein>
    <submittedName>
        <fullName evidence="1">Uncharacterized protein</fullName>
    </submittedName>
</protein>
<accession>A0A0N0PA27</accession>
<reference evidence="1 2" key="1">
    <citation type="journal article" date="2015" name="Nat. Commun.">
        <title>Outbred genome sequencing and CRISPR/Cas9 gene editing in butterflies.</title>
        <authorList>
            <person name="Li X."/>
            <person name="Fan D."/>
            <person name="Zhang W."/>
            <person name="Liu G."/>
            <person name="Zhang L."/>
            <person name="Zhao L."/>
            <person name="Fang X."/>
            <person name="Chen L."/>
            <person name="Dong Y."/>
            <person name="Chen Y."/>
            <person name="Ding Y."/>
            <person name="Zhao R."/>
            <person name="Feng M."/>
            <person name="Zhu Y."/>
            <person name="Feng Y."/>
            <person name="Jiang X."/>
            <person name="Zhu D."/>
            <person name="Xiang H."/>
            <person name="Feng X."/>
            <person name="Li S."/>
            <person name="Wang J."/>
            <person name="Zhang G."/>
            <person name="Kronforst M.R."/>
            <person name="Wang W."/>
        </authorList>
    </citation>
    <scope>NUCLEOTIDE SEQUENCE [LARGE SCALE GENOMIC DNA]</scope>
    <source>
        <strain evidence="1">Ya'a_city_454_Px</strain>
        <tissue evidence="1">Whole body</tissue>
    </source>
</reference>
<name>A0A0N0PA27_PAPXU</name>
<proteinExistence type="predicted"/>
<keyword evidence="2" id="KW-1185">Reference proteome</keyword>
<sequence length="51" mass="5520">MTSTAKCKRGILTWRRGYRDHEGGSPRARPLHCTAVGLTPAIIPNADNSDA</sequence>
<evidence type="ECO:0000313" key="2">
    <source>
        <dbReference type="Proteomes" id="UP000053268"/>
    </source>
</evidence>
<dbReference type="EMBL" id="KQ459199">
    <property type="protein sequence ID" value="KPJ02966.1"/>
    <property type="molecule type" value="Genomic_DNA"/>
</dbReference>